<keyword evidence="2" id="KW-1185">Reference proteome</keyword>
<dbReference type="Proteomes" id="UP000594261">
    <property type="component" value="Chromosome 4"/>
</dbReference>
<dbReference type="EMBL" id="LRBV02000004">
    <property type="status" value="NOT_ANNOTATED_CDS"/>
    <property type="molecule type" value="Genomic_DNA"/>
</dbReference>
<sequence length="180" mass="19885">MEQKPHIAILSSPGIGHLIPFVKFAKVLVLHHDFHITCIIPVFGSPPKAMKEVLETLPTSIDHVFLPPVSSDGLESLQPEVQISVTMTRSLPSLPEVLKSTQFTALVVDIFGMDALHVAKELNIPPYIYFLANAFSLSLLLHLPKIDETVSCEYEDLPEPLKLPGCIPIHGRDLPDLIQD</sequence>
<reference evidence="1 2" key="1">
    <citation type="journal article" date="2016" name="G3 (Bethesda)">
        <title>First Draft Assembly and Annotation of the Genome of a California Endemic Oak Quercus lobata Nee (Fagaceae).</title>
        <authorList>
            <person name="Sork V.L."/>
            <person name="Fitz-Gibbon S.T."/>
            <person name="Puiu D."/>
            <person name="Crepeau M."/>
            <person name="Gugger P.F."/>
            <person name="Sherman R."/>
            <person name="Stevens K."/>
            <person name="Langley C.H."/>
            <person name="Pellegrini M."/>
            <person name="Salzberg S.L."/>
        </authorList>
    </citation>
    <scope>NUCLEOTIDE SEQUENCE [LARGE SCALE GENOMIC DNA]</scope>
    <source>
        <strain evidence="1 2">cv. SW786</strain>
    </source>
</reference>
<dbReference type="PANTHER" id="PTHR48045:SF24">
    <property type="entry name" value="GLYCOSYLTRANSFERASE"/>
    <property type="match status" value="1"/>
</dbReference>
<evidence type="ECO:0000313" key="2">
    <source>
        <dbReference type="Proteomes" id="UP000594261"/>
    </source>
</evidence>
<protein>
    <submittedName>
        <fullName evidence="1">Uncharacterized protein</fullName>
    </submittedName>
</protein>
<reference evidence="1" key="2">
    <citation type="submission" date="2021-01" db="UniProtKB">
        <authorList>
            <consortium name="EnsemblPlants"/>
        </authorList>
    </citation>
    <scope>IDENTIFICATION</scope>
</reference>
<dbReference type="SUPFAM" id="SSF53756">
    <property type="entry name" value="UDP-Glycosyltransferase/glycogen phosphorylase"/>
    <property type="match status" value="1"/>
</dbReference>
<proteinExistence type="predicted"/>
<accession>A0A7N2R2Y8</accession>
<dbReference type="AlphaFoldDB" id="A0A7N2R2Y8"/>
<organism evidence="1 2">
    <name type="scientific">Quercus lobata</name>
    <name type="common">Valley oak</name>
    <dbReference type="NCBI Taxonomy" id="97700"/>
    <lineage>
        <taxon>Eukaryota</taxon>
        <taxon>Viridiplantae</taxon>
        <taxon>Streptophyta</taxon>
        <taxon>Embryophyta</taxon>
        <taxon>Tracheophyta</taxon>
        <taxon>Spermatophyta</taxon>
        <taxon>Magnoliopsida</taxon>
        <taxon>eudicotyledons</taxon>
        <taxon>Gunneridae</taxon>
        <taxon>Pentapetalae</taxon>
        <taxon>rosids</taxon>
        <taxon>fabids</taxon>
        <taxon>Fagales</taxon>
        <taxon>Fagaceae</taxon>
        <taxon>Quercus</taxon>
    </lineage>
</organism>
<dbReference type="EnsemblPlants" id="QL04p034433:mrna">
    <property type="protein sequence ID" value="QL04p034433:mrna:CDS:1"/>
    <property type="gene ID" value="QL04p034433"/>
</dbReference>
<dbReference type="PANTHER" id="PTHR48045">
    <property type="entry name" value="UDP-GLYCOSYLTRANSFERASE 72B1"/>
    <property type="match status" value="1"/>
</dbReference>
<dbReference type="Gramene" id="QL04p034433:mrna">
    <property type="protein sequence ID" value="QL04p034433:mrna:CDS:1"/>
    <property type="gene ID" value="QL04p034433"/>
</dbReference>
<dbReference type="OMA" id="PNDANIM"/>
<name>A0A7N2R2Y8_QUELO</name>
<dbReference type="Gene3D" id="3.40.50.2000">
    <property type="entry name" value="Glycogen Phosphorylase B"/>
    <property type="match status" value="1"/>
</dbReference>
<dbReference type="InParanoid" id="A0A7N2R2Y8"/>
<evidence type="ECO:0000313" key="1">
    <source>
        <dbReference type="EnsemblPlants" id="QL04p034433:mrna:CDS:1"/>
    </source>
</evidence>